<keyword evidence="2" id="KW-0722">Serine protease inhibitor</keyword>
<evidence type="ECO:0000313" key="7">
    <source>
        <dbReference type="Proteomes" id="UP000002640"/>
    </source>
</evidence>
<evidence type="ECO:0000256" key="3">
    <source>
        <dbReference type="ARBA" id="ARBA00023157"/>
    </source>
</evidence>
<keyword evidence="7" id="KW-1185">Reference proteome</keyword>
<feature type="non-terminal residue" evidence="6">
    <location>
        <position position="1"/>
    </location>
</feature>
<dbReference type="Gene3D" id="3.30.60.30">
    <property type="match status" value="2"/>
</dbReference>
<dbReference type="InParanoid" id="G4Z1Q9"/>
<evidence type="ECO:0000256" key="1">
    <source>
        <dbReference type="ARBA" id="ARBA00022690"/>
    </source>
</evidence>
<accession>G4Z1Q9</accession>
<reference evidence="6 7" key="1">
    <citation type="journal article" date="2006" name="Science">
        <title>Phytophthora genome sequences uncover evolutionary origins and mechanisms of pathogenesis.</title>
        <authorList>
            <person name="Tyler B.M."/>
            <person name="Tripathy S."/>
            <person name="Zhang X."/>
            <person name="Dehal P."/>
            <person name="Jiang R.H."/>
            <person name="Aerts A."/>
            <person name="Arredondo F.D."/>
            <person name="Baxter L."/>
            <person name="Bensasson D."/>
            <person name="Beynon J.L."/>
            <person name="Chapman J."/>
            <person name="Damasceno C.M."/>
            <person name="Dorrance A.E."/>
            <person name="Dou D."/>
            <person name="Dickerman A.W."/>
            <person name="Dubchak I.L."/>
            <person name="Garbelotto M."/>
            <person name="Gijzen M."/>
            <person name="Gordon S.G."/>
            <person name="Govers F."/>
            <person name="Grunwald N.J."/>
            <person name="Huang W."/>
            <person name="Ivors K.L."/>
            <person name="Jones R.W."/>
            <person name="Kamoun S."/>
            <person name="Krampis K."/>
            <person name="Lamour K.H."/>
            <person name="Lee M.K."/>
            <person name="McDonald W.H."/>
            <person name="Medina M."/>
            <person name="Meijer H.J."/>
            <person name="Nordberg E.K."/>
            <person name="Maclean D.J."/>
            <person name="Ospina-Giraldo M.D."/>
            <person name="Morris P.F."/>
            <person name="Phuntumart V."/>
            <person name="Putnam N.H."/>
            <person name="Rash S."/>
            <person name="Rose J.K."/>
            <person name="Sakihama Y."/>
            <person name="Salamov A.A."/>
            <person name="Savidor A."/>
            <person name="Scheuring C.F."/>
            <person name="Smith B.M."/>
            <person name="Sobral B.W."/>
            <person name="Terry A."/>
            <person name="Torto-Alalibo T.A."/>
            <person name="Win J."/>
            <person name="Xu Z."/>
            <person name="Zhang H."/>
            <person name="Grigoriev I.V."/>
            <person name="Rokhsar D.S."/>
            <person name="Boore J.L."/>
        </authorList>
    </citation>
    <scope>NUCLEOTIDE SEQUENCE [LARGE SCALE GENOMIC DNA]</scope>
    <source>
        <strain evidence="6 7">P6497</strain>
    </source>
</reference>
<dbReference type="RefSeq" id="XP_009521715.1">
    <property type="nucleotide sequence ID" value="XM_009523420.1"/>
</dbReference>
<keyword evidence="1" id="KW-0646">Protease inhibitor</keyword>
<organism evidence="6 7">
    <name type="scientific">Phytophthora sojae (strain P6497)</name>
    <name type="common">Soybean stem and root rot agent</name>
    <name type="synonym">Phytophthora megasperma f. sp. glycines</name>
    <dbReference type="NCBI Taxonomy" id="1094619"/>
    <lineage>
        <taxon>Eukaryota</taxon>
        <taxon>Sar</taxon>
        <taxon>Stramenopiles</taxon>
        <taxon>Oomycota</taxon>
        <taxon>Peronosporomycetes</taxon>
        <taxon>Peronosporales</taxon>
        <taxon>Peronosporaceae</taxon>
        <taxon>Phytophthora</taxon>
    </lineage>
</organism>
<evidence type="ECO:0000259" key="5">
    <source>
        <dbReference type="Pfam" id="PF07648"/>
    </source>
</evidence>
<dbReference type="InterPro" id="IPR002350">
    <property type="entry name" value="Kazal_dom"/>
</dbReference>
<evidence type="ECO:0000256" key="2">
    <source>
        <dbReference type="ARBA" id="ARBA00022900"/>
    </source>
</evidence>
<feature type="region of interest" description="Disordered" evidence="4">
    <location>
        <begin position="41"/>
        <end position="72"/>
    </location>
</feature>
<feature type="non-terminal residue" evidence="6">
    <location>
        <position position="105"/>
    </location>
</feature>
<dbReference type="PANTHER" id="PTHR10913">
    <property type="entry name" value="FOLLISTATIN-RELATED"/>
    <property type="match status" value="1"/>
</dbReference>
<dbReference type="InterPro" id="IPR050653">
    <property type="entry name" value="Prot_Inhib_GrowthFact_Antg"/>
</dbReference>
<name>G4Z1Q9_PHYSP</name>
<dbReference type="SMR" id="G4Z1Q9"/>
<sequence length="105" mass="11349">ASGSDACPDKCPDKYEPVRDDTGVEHTNECRMRMAQCLTNDASTRAALPPRARPPSTRTTRSPAATTTSCGSDACPDKCPEIYKPVKDDTGVEHVNECAMRMAQC</sequence>
<dbReference type="SUPFAM" id="SSF100895">
    <property type="entry name" value="Kazal-type serine protease inhibitors"/>
    <property type="match status" value="2"/>
</dbReference>
<evidence type="ECO:0000256" key="4">
    <source>
        <dbReference type="SAM" id="MobiDB-lite"/>
    </source>
</evidence>
<feature type="domain" description="Kazal-like" evidence="5">
    <location>
        <begin position="75"/>
        <end position="105"/>
    </location>
</feature>
<feature type="domain" description="Kazal-like" evidence="5">
    <location>
        <begin position="7"/>
        <end position="42"/>
    </location>
</feature>
<dbReference type="PANTHER" id="PTHR10913:SF45">
    <property type="entry name" value="FOLLISTATIN, ISOFORM A-RELATED"/>
    <property type="match status" value="1"/>
</dbReference>
<dbReference type="AlphaFoldDB" id="G4Z1Q9"/>
<proteinExistence type="predicted"/>
<dbReference type="EMBL" id="JH159152">
    <property type="protein sequence ID" value="EGZ26427.1"/>
    <property type="molecule type" value="Genomic_DNA"/>
</dbReference>
<dbReference type="GeneID" id="20652101"/>
<keyword evidence="3" id="KW-1015">Disulfide bond</keyword>
<dbReference type="KEGG" id="psoj:PHYSODRAFT_420139"/>
<dbReference type="InterPro" id="IPR036058">
    <property type="entry name" value="Kazal_dom_sf"/>
</dbReference>
<dbReference type="Proteomes" id="UP000002640">
    <property type="component" value="Unassembled WGS sequence"/>
</dbReference>
<protein>
    <recommendedName>
        <fullName evidence="5">Kazal-like domain-containing protein</fullName>
    </recommendedName>
</protein>
<dbReference type="GO" id="GO:0005576">
    <property type="term" value="C:extracellular region"/>
    <property type="evidence" value="ECO:0007669"/>
    <property type="project" value="TreeGrafter"/>
</dbReference>
<feature type="compositionally biased region" description="Low complexity" evidence="4">
    <location>
        <begin position="42"/>
        <end position="69"/>
    </location>
</feature>
<gene>
    <name evidence="6" type="ORF">PHYSODRAFT_420139</name>
</gene>
<evidence type="ECO:0000313" key="6">
    <source>
        <dbReference type="EMBL" id="EGZ26427.1"/>
    </source>
</evidence>
<dbReference type="Pfam" id="PF07648">
    <property type="entry name" value="Kazal_2"/>
    <property type="match status" value="2"/>
</dbReference>